<comment type="similarity">
    <text evidence="2">Belongs to the membrane fusion protein (MFP) (TC 8.A.1) family.</text>
</comment>
<sequence>MKNRYWIAAGTSLSLLAMALLPAPAVVANDAPAAQANATPVAVARVQSGPMPQVLSAVGTLEAVHQVNVSPEVGGRITALEFTAGKAVAAGQVLVKLNDAPERGELAKLQAQAKNAKLALERTRKVLPLASTQAQLDQAQANYDQLLGEIAQVQAQIAQKTIRAPFAGVLGIRKVNLGQYVSPGDSLVTLTELSRLHVNFPLPEQSAAALQAGQAITLKVDAWPQQRFVAAVTTLEPQIDPGARSMQVQATLDNPGQQLKPGMFANVSIELPSHADVLSVPETAISYSAYGNSLYVLREKDGALRVEQVFVKLGARRDDRVVVLDALTPGDRVVVSGQIRLSNGMPVRVTDDTLAASTTRKPDLAQQ</sequence>
<dbReference type="InterPro" id="IPR058792">
    <property type="entry name" value="Beta-barrel_RND_2"/>
</dbReference>
<dbReference type="Gene3D" id="2.40.50.100">
    <property type="match status" value="1"/>
</dbReference>
<dbReference type="NCBIfam" id="TIGR01730">
    <property type="entry name" value="RND_mfp"/>
    <property type="match status" value="1"/>
</dbReference>
<dbReference type="Pfam" id="PF25967">
    <property type="entry name" value="RND-MFP_C"/>
    <property type="match status" value="1"/>
</dbReference>
<name>A0A135NTQ5_9PSED</name>
<dbReference type="Pfam" id="PF25917">
    <property type="entry name" value="BSH_RND"/>
    <property type="match status" value="1"/>
</dbReference>
<feature type="coiled-coil region" evidence="5">
    <location>
        <begin position="106"/>
        <end position="163"/>
    </location>
</feature>
<protein>
    <submittedName>
        <fullName evidence="10">Efflux RND transporter periplasmic adaptor subunit</fullName>
    </submittedName>
</protein>
<dbReference type="SUPFAM" id="SSF111369">
    <property type="entry name" value="HlyD-like secretion proteins"/>
    <property type="match status" value="1"/>
</dbReference>
<dbReference type="Proteomes" id="UP000541770">
    <property type="component" value="Unassembled WGS sequence"/>
</dbReference>
<gene>
    <name evidence="10" type="ORF">H4C75_11605</name>
    <name evidence="12" type="ORF">K5H97_20205</name>
    <name evidence="11" type="ORF">N5I14_22705</name>
</gene>
<proteinExistence type="inferred from homology"/>
<keyword evidence="3" id="KW-0813">Transport</keyword>
<dbReference type="AlphaFoldDB" id="A0A135NTQ5"/>
<evidence type="ECO:0000259" key="8">
    <source>
        <dbReference type="Pfam" id="PF25954"/>
    </source>
</evidence>
<organism evidence="10 13">
    <name type="scientific">Pseudomonas mosselii</name>
    <dbReference type="NCBI Taxonomy" id="78327"/>
    <lineage>
        <taxon>Bacteria</taxon>
        <taxon>Pseudomonadati</taxon>
        <taxon>Pseudomonadota</taxon>
        <taxon>Gammaproteobacteria</taxon>
        <taxon>Pseudomonadales</taxon>
        <taxon>Pseudomonadaceae</taxon>
        <taxon>Pseudomonas</taxon>
    </lineage>
</organism>
<evidence type="ECO:0000259" key="9">
    <source>
        <dbReference type="Pfam" id="PF25967"/>
    </source>
</evidence>
<evidence type="ECO:0000313" key="11">
    <source>
        <dbReference type="EMBL" id="MDH1633057.1"/>
    </source>
</evidence>
<evidence type="ECO:0000256" key="6">
    <source>
        <dbReference type="SAM" id="SignalP"/>
    </source>
</evidence>
<dbReference type="PANTHER" id="PTHR30469">
    <property type="entry name" value="MULTIDRUG RESISTANCE PROTEIN MDTA"/>
    <property type="match status" value="1"/>
</dbReference>
<feature type="signal peptide" evidence="6">
    <location>
        <begin position="1"/>
        <end position="28"/>
    </location>
</feature>
<dbReference type="Proteomes" id="UP000825591">
    <property type="component" value="Chromosome"/>
</dbReference>
<keyword evidence="6" id="KW-0732">Signal</keyword>
<dbReference type="InterPro" id="IPR058627">
    <property type="entry name" value="MdtA-like_C"/>
</dbReference>
<comment type="subcellular location">
    <subcellularLocation>
        <location evidence="1">Cell envelope</location>
    </subcellularLocation>
</comment>
<dbReference type="GO" id="GO:1990281">
    <property type="term" value="C:efflux pump complex"/>
    <property type="evidence" value="ECO:0007669"/>
    <property type="project" value="TreeGrafter"/>
</dbReference>
<evidence type="ECO:0000256" key="5">
    <source>
        <dbReference type="SAM" id="Coils"/>
    </source>
</evidence>
<evidence type="ECO:0000313" key="10">
    <source>
        <dbReference type="EMBL" id="MBA6065407.1"/>
    </source>
</evidence>
<feature type="domain" description="CusB-like beta-barrel" evidence="8">
    <location>
        <begin position="198"/>
        <end position="270"/>
    </location>
</feature>
<dbReference type="Proteomes" id="UP001160882">
    <property type="component" value="Unassembled WGS sequence"/>
</dbReference>
<evidence type="ECO:0000256" key="2">
    <source>
        <dbReference type="ARBA" id="ARBA00009477"/>
    </source>
</evidence>
<evidence type="ECO:0000313" key="14">
    <source>
        <dbReference type="Proteomes" id="UP000825591"/>
    </source>
</evidence>
<feature type="chain" id="PRO_5044548544" evidence="6">
    <location>
        <begin position="29"/>
        <end position="367"/>
    </location>
</feature>
<dbReference type="EMBL" id="JAOCGG010000067">
    <property type="protein sequence ID" value="MDH1633057.1"/>
    <property type="molecule type" value="Genomic_DNA"/>
</dbReference>
<reference evidence="12 14" key="2">
    <citation type="submission" date="2021-08" db="EMBL/GenBank/DDBJ databases">
        <title>Bactericidal Effect of Pseudomonas oryziphila sp. nov., a novel Pseudomonas Species Against Xanthomonas oryzae Reduces Disease Severity of Bacterial Leaf Streak of Rice.</title>
        <authorList>
            <person name="Yang R."/>
            <person name="Li S."/>
            <person name="Li Y."/>
            <person name="Yan Y."/>
            <person name="Fang Y."/>
            <person name="Zou L."/>
            <person name="Chen G."/>
        </authorList>
    </citation>
    <scope>NUCLEOTIDE SEQUENCE [LARGE SCALE GENOMIC DNA]</scope>
    <source>
        <strain evidence="12 14">DSM 17497</strain>
    </source>
</reference>
<dbReference type="Gene3D" id="2.40.420.20">
    <property type="match status" value="1"/>
</dbReference>
<dbReference type="InterPro" id="IPR006143">
    <property type="entry name" value="RND_pump_MFP"/>
</dbReference>
<evidence type="ECO:0000313" key="12">
    <source>
        <dbReference type="EMBL" id="QZP25134.1"/>
    </source>
</evidence>
<dbReference type="Gene3D" id="2.40.30.170">
    <property type="match status" value="1"/>
</dbReference>
<evidence type="ECO:0000256" key="4">
    <source>
        <dbReference type="ARBA" id="ARBA00023054"/>
    </source>
</evidence>
<accession>A0A135NTQ5</accession>
<reference evidence="11" key="3">
    <citation type="submission" date="2022-09" db="EMBL/GenBank/DDBJ databases">
        <title>Intensive care unit water sources are persistently colonized with multi-drug resistant bacteria and are the site of extensive horizontal gene transfer of antibiotic resistance genes.</title>
        <authorList>
            <person name="Diorio-Toth L."/>
        </authorList>
    </citation>
    <scope>NUCLEOTIDE SEQUENCE</scope>
    <source>
        <strain evidence="11">GD03782</strain>
    </source>
</reference>
<evidence type="ECO:0000259" key="7">
    <source>
        <dbReference type="Pfam" id="PF25917"/>
    </source>
</evidence>
<keyword evidence="4 5" id="KW-0175">Coiled coil</keyword>
<dbReference type="Pfam" id="PF25954">
    <property type="entry name" value="Beta-barrel_RND_2"/>
    <property type="match status" value="1"/>
</dbReference>
<dbReference type="Gene3D" id="1.10.287.470">
    <property type="entry name" value="Helix hairpin bin"/>
    <property type="match status" value="1"/>
</dbReference>
<reference evidence="10 13" key="1">
    <citation type="submission" date="2020-07" db="EMBL/GenBank/DDBJ databases">
        <title>Diversity of carbapenemase encoding genes among Pseudomonas putida group clinical isolates in a tertiary Brazilian hospital.</title>
        <authorList>
            <person name="Alberto-Lei F."/>
            <person name="Nodari C.S."/>
            <person name="Streling A.P."/>
            <person name="Paulino J.T."/>
            <person name="Bessa-Neto F.O."/>
            <person name="Cayo R."/>
            <person name="Gales A.C."/>
        </authorList>
    </citation>
    <scope>NUCLEOTIDE SEQUENCE [LARGE SCALE GENOMIC DNA]</scope>
    <source>
        <strain evidence="10 13">14802</strain>
    </source>
</reference>
<dbReference type="GO" id="GO:0015562">
    <property type="term" value="F:efflux transmembrane transporter activity"/>
    <property type="evidence" value="ECO:0007669"/>
    <property type="project" value="TreeGrafter"/>
</dbReference>
<evidence type="ECO:0000256" key="3">
    <source>
        <dbReference type="ARBA" id="ARBA00022448"/>
    </source>
</evidence>
<keyword evidence="14" id="KW-1185">Reference proteome</keyword>
<dbReference type="EMBL" id="CP081966">
    <property type="protein sequence ID" value="QZP25134.1"/>
    <property type="molecule type" value="Genomic_DNA"/>
</dbReference>
<dbReference type="FunFam" id="2.40.30.170:FF:000010">
    <property type="entry name" value="Efflux RND transporter periplasmic adaptor subunit"/>
    <property type="match status" value="1"/>
</dbReference>
<feature type="domain" description="Multidrug resistance protein MdtA-like C-terminal permuted SH3" evidence="9">
    <location>
        <begin position="277"/>
        <end position="337"/>
    </location>
</feature>
<dbReference type="EMBL" id="JACGDE010000006">
    <property type="protein sequence ID" value="MBA6065407.1"/>
    <property type="molecule type" value="Genomic_DNA"/>
</dbReference>
<feature type="domain" description="Multidrug resistance protein MdtA-like barrel-sandwich hybrid" evidence="7">
    <location>
        <begin position="66"/>
        <end position="189"/>
    </location>
</feature>
<evidence type="ECO:0000256" key="1">
    <source>
        <dbReference type="ARBA" id="ARBA00004196"/>
    </source>
</evidence>
<dbReference type="PANTHER" id="PTHR30469:SF29">
    <property type="entry name" value="BLR2860 PROTEIN"/>
    <property type="match status" value="1"/>
</dbReference>
<evidence type="ECO:0000313" key="13">
    <source>
        <dbReference type="Proteomes" id="UP000541770"/>
    </source>
</evidence>
<dbReference type="InterPro" id="IPR058625">
    <property type="entry name" value="MdtA-like_BSH"/>
</dbReference>
<dbReference type="RefSeq" id="WP_051555770.1">
    <property type="nucleotide sequence ID" value="NZ_BQIL01000014.1"/>
</dbReference>